<evidence type="ECO:0000313" key="1">
    <source>
        <dbReference type="EMBL" id="BBX20542.1"/>
    </source>
</evidence>
<reference evidence="1 2" key="1">
    <citation type="journal article" date="2019" name="Emerg. Microbes Infect.">
        <title>Comprehensive subspecies identification of 175 nontuberculous mycobacteria species based on 7547 genomic profiles.</title>
        <authorList>
            <person name="Matsumoto Y."/>
            <person name="Kinjo T."/>
            <person name="Motooka D."/>
            <person name="Nabeya D."/>
            <person name="Jung N."/>
            <person name="Uechi K."/>
            <person name="Horii T."/>
            <person name="Iida T."/>
            <person name="Fujita J."/>
            <person name="Nakamura S."/>
        </authorList>
    </citation>
    <scope>NUCLEOTIDE SEQUENCE [LARGE SCALE GENOMIC DNA]</scope>
    <source>
        <strain evidence="1 2">JCM 6396</strain>
    </source>
</reference>
<dbReference type="Proteomes" id="UP000467006">
    <property type="component" value="Chromosome"/>
</dbReference>
<name>A0A7I7KAZ6_9MYCO</name>
<keyword evidence="2" id="KW-1185">Reference proteome</keyword>
<sequence length="65" mass="7083">MSVGVPVCAVVMRMPVRTVGVSMTRFAVIVTVVVRHSNERNVVVDVVMAVTHPRFGAVVMRMVVC</sequence>
<organism evidence="1 2">
    <name type="scientific">Mycolicibacterium duvalii</name>
    <dbReference type="NCBI Taxonomy" id="39688"/>
    <lineage>
        <taxon>Bacteria</taxon>
        <taxon>Bacillati</taxon>
        <taxon>Actinomycetota</taxon>
        <taxon>Actinomycetes</taxon>
        <taxon>Mycobacteriales</taxon>
        <taxon>Mycobacteriaceae</taxon>
        <taxon>Mycolicibacterium</taxon>
    </lineage>
</organism>
<dbReference type="AlphaFoldDB" id="A0A7I7KAZ6"/>
<proteinExistence type="predicted"/>
<protein>
    <submittedName>
        <fullName evidence="1">Uncharacterized protein</fullName>
    </submittedName>
</protein>
<dbReference type="KEGG" id="mdu:MDUV_54020"/>
<evidence type="ECO:0000313" key="2">
    <source>
        <dbReference type="Proteomes" id="UP000467006"/>
    </source>
</evidence>
<dbReference type="EMBL" id="AP022563">
    <property type="protein sequence ID" value="BBX20542.1"/>
    <property type="molecule type" value="Genomic_DNA"/>
</dbReference>
<accession>A0A7I7KAZ6</accession>
<gene>
    <name evidence="1" type="ORF">MDUV_54020</name>
</gene>